<dbReference type="GeneID" id="34781857"/>
<name>A0A0U5ETC7_9PROT</name>
<evidence type="ECO:0000313" key="2">
    <source>
        <dbReference type="Proteomes" id="UP000056109"/>
    </source>
</evidence>
<reference evidence="2" key="1">
    <citation type="submission" date="2014-09" db="EMBL/GenBank/DDBJ databases">
        <authorList>
            <person name="Illeghems K.G."/>
        </authorList>
    </citation>
    <scope>NUCLEOTIDE SEQUENCE [LARGE SCALE GENOMIC DNA]</scope>
    <source>
        <strain evidence="2">108B</strain>
    </source>
</reference>
<dbReference type="Proteomes" id="UP000056109">
    <property type="component" value="Chromosome I"/>
</dbReference>
<dbReference type="EMBL" id="LN606600">
    <property type="protein sequence ID" value="CEF40096.1"/>
    <property type="molecule type" value="Genomic_DNA"/>
</dbReference>
<sequence>MSEINVYRVSSNLQYGRISPAARIMDGKRQPVFPNDIALEDWELYPIRLSKFTTDVDFIPYYAGNEFILDETAKSLLQHLIEACGEFRPVKVGERLYWWFKCTAHYDCTVKGKIEGRIGIEKLNLWSEVNRWVFDPSRLREAPAIFIPHEDPIMRLCTDVLKDEVEKSGLIGLTFQHLWNSTTGGEWVKEPPVLGPIAAKLGKELEDKWEKNKKKYGLLYDKLKDKEGIKLI</sequence>
<dbReference type="RefSeq" id="WP_157765083.1">
    <property type="nucleotide sequence ID" value="NZ_LN606600.1"/>
</dbReference>
<dbReference type="KEGG" id="asz:ASN_686"/>
<dbReference type="PATRIC" id="fig|446692.3.peg.653"/>
<gene>
    <name evidence="1" type="ORF">ASN_686</name>
</gene>
<accession>A0A0U5ETC7</accession>
<proteinExistence type="predicted"/>
<protein>
    <submittedName>
        <fullName evidence="1">Uncharacterized protein</fullName>
    </submittedName>
</protein>
<evidence type="ECO:0000313" key="1">
    <source>
        <dbReference type="EMBL" id="CEF40096.1"/>
    </source>
</evidence>
<dbReference type="AlphaFoldDB" id="A0A0U5ETC7"/>
<keyword evidence="2" id="KW-1185">Reference proteome</keyword>
<organism evidence="1 2">
    <name type="scientific">Acetobacter senegalensis</name>
    <dbReference type="NCBI Taxonomy" id="446692"/>
    <lineage>
        <taxon>Bacteria</taxon>
        <taxon>Pseudomonadati</taxon>
        <taxon>Pseudomonadota</taxon>
        <taxon>Alphaproteobacteria</taxon>
        <taxon>Acetobacterales</taxon>
        <taxon>Acetobacteraceae</taxon>
        <taxon>Acetobacter</taxon>
    </lineage>
</organism>